<name>A0A553E875_9FLAO</name>
<dbReference type="Proteomes" id="UP000316371">
    <property type="component" value="Unassembled WGS sequence"/>
</dbReference>
<proteinExistence type="predicted"/>
<dbReference type="OrthoDB" id="1116632at2"/>
<organism evidence="2 3">
    <name type="scientific">Flavobacterium restrictum</name>
    <dbReference type="NCBI Taxonomy" id="2594428"/>
    <lineage>
        <taxon>Bacteria</taxon>
        <taxon>Pseudomonadati</taxon>
        <taxon>Bacteroidota</taxon>
        <taxon>Flavobacteriia</taxon>
        <taxon>Flavobacteriales</taxon>
        <taxon>Flavobacteriaceae</taxon>
        <taxon>Flavobacterium</taxon>
    </lineage>
</organism>
<accession>A0A553E875</accession>
<dbReference type="EMBL" id="VJZT01000003">
    <property type="protein sequence ID" value="TRX41249.1"/>
    <property type="molecule type" value="Genomic_DNA"/>
</dbReference>
<dbReference type="InterPro" id="IPR029044">
    <property type="entry name" value="Nucleotide-diphossugar_trans"/>
</dbReference>
<gene>
    <name evidence="2" type="ORF">FNW21_03900</name>
</gene>
<dbReference type="RefSeq" id="WP_144255437.1">
    <property type="nucleotide sequence ID" value="NZ_VJZT01000003.1"/>
</dbReference>
<dbReference type="Pfam" id="PF00535">
    <property type="entry name" value="Glycos_transf_2"/>
    <property type="match status" value="1"/>
</dbReference>
<dbReference type="AlphaFoldDB" id="A0A553E875"/>
<protein>
    <submittedName>
        <fullName evidence="2">Glycosyltransferase family 2 protein</fullName>
    </submittedName>
</protein>
<dbReference type="GO" id="GO:0016740">
    <property type="term" value="F:transferase activity"/>
    <property type="evidence" value="ECO:0007669"/>
    <property type="project" value="UniProtKB-KW"/>
</dbReference>
<dbReference type="SUPFAM" id="SSF53448">
    <property type="entry name" value="Nucleotide-diphospho-sugar transferases"/>
    <property type="match status" value="1"/>
</dbReference>
<feature type="domain" description="Glycosyltransferase 2-like" evidence="1">
    <location>
        <begin position="39"/>
        <end position="158"/>
    </location>
</feature>
<comment type="caution">
    <text evidence="2">The sequence shown here is derived from an EMBL/GenBank/DDBJ whole genome shotgun (WGS) entry which is preliminary data.</text>
</comment>
<evidence type="ECO:0000313" key="3">
    <source>
        <dbReference type="Proteomes" id="UP000316371"/>
    </source>
</evidence>
<evidence type="ECO:0000313" key="2">
    <source>
        <dbReference type="EMBL" id="TRX41249.1"/>
    </source>
</evidence>
<dbReference type="InterPro" id="IPR001173">
    <property type="entry name" value="Glyco_trans_2-like"/>
</dbReference>
<evidence type="ECO:0000259" key="1">
    <source>
        <dbReference type="Pfam" id="PF00535"/>
    </source>
</evidence>
<reference evidence="2 3" key="1">
    <citation type="submission" date="2019-07" db="EMBL/GenBank/DDBJ databases">
        <title>Novel species of Flavobacterium.</title>
        <authorList>
            <person name="Liu Q."/>
            <person name="Xin Y.-H."/>
        </authorList>
    </citation>
    <scope>NUCLEOTIDE SEQUENCE [LARGE SCALE GENOMIC DNA]</scope>
    <source>
        <strain evidence="2 3">LB1R34</strain>
    </source>
</reference>
<sequence length="339" mass="39301">MREGYNPNKDKNIHKTDCFHQVIIPVYIPNQEGYFKDSFKILDYCLQSLFKTSHQHTYFTIVNNGSCTEVITYLDTLLQQKKIHELIHTTNIGKLNAVLKGIVGQRFQLVTITDADVLFLNNWQKKTYEVFEAFPKAGAVCPTPSSKSFNDKTYNILFEKLFSKNLYFTDVLDQDALRAFAHSIGNDNFYKKAHLQKYLVVANGKVKAVVGAGHFVTTYRFEVFKKITVTYSEFALGGLSENLLLDNPVVKNGLWRLSTQANCAYHLGNVLESWMSEVMDTIEYDLKMPLFNFPKEIKSENKCFLWIKNDLFAIIFYRKAIRRWFLQYKGLSKNEANDY</sequence>
<keyword evidence="2" id="KW-0808">Transferase</keyword>
<keyword evidence="3" id="KW-1185">Reference proteome</keyword>
<dbReference type="Gene3D" id="3.90.550.10">
    <property type="entry name" value="Spore Coat Polysaccharide Biosynthesis Protein SpsA, Chain A"/>
    <property type="match status" value="1"/>
</dbReference>